<dbReference type="OrthoDB" id="8265259at2"/>
<dbReference type="InterPro" id="IPR013096">
    <property type="entry name" value="Cupin_2"/>
</dbReference>
<comment type="caution">
    <text evidence="2">The sequence shown here is derived from an EMBL/GenBank/DDBJ whole genome shotgun (WGS) entry which is preliminary data.</text>
</comment>
<dbReference type="CDD" id="cd02230">
    <property type="entry name" value="cupin_HP0902-like"/>
    <property type="match status" value="1"/>
</dbReference>
<proteinExistence type="predicted"/>
<reference evidence="2 3" key="1">
    <citation type="submission" date="2014-12" db="EMBL/GenBank/DDBJ databases">
        <title>Denitrispirillum autotrophicum gen. nov., sp. nov., Denitrifying, Facultatively Autotrophic Bacteria Isolated from Rice Paddy Soil.</title>
        <authorList>
            <person name="Ishii S."/>
            <person name="Ashida N."/>
            <person name="Ohno H."/>
            <person name="Otsuka S."/>
            <person name="Yokota A."/>
            <person name="Senoo K."/>
        </authorList>
    </citation>
    <scope>NUCLEOTIDE SEQUENCE [LARGE SCALE GENOMIC DNA]</scope>
    <source>
        <strain evidence="2 3">TSA66</strain>
    </source>
</reference>
<dbReference type="Pfam" id="PF07883">
    <property type="entry name" value="Cupin_2"/>
    <property type="match status" value="1"/>
</dbReference>
<dbReference type="EMBL" id="JWJG01000028">
    <property type="protein sequence ID" value="KIF81518.1"/>
    <property type="molecule type" value="Genomic_DNA"/>
</dbReference>
<evidence type="ECO:0000313" key="2">
    <source>
        <dbReference type="EMBL" id="KIF81518.1"/>
    </source>
</evidence>
<dbReference type="Proteomes" id="UP000031572">
    <property type="component" value="Unassembled WGS sequence"/>
</dbReference>
<dbReference type="RefSeq" id="WP_040040342.1">
    <property type="nucleotide sequence ID" value="NZ_JWJG01000028.1"/>
</dbReference>
<accession>A0A0C1Y353</accession>
<keyword evidence="3" id="KW-1185">Reference proteome</keyword>
<protein>
    <submittedName>
        <fullName evidence="2">Cupin</fullName>
    </submittedName>
</protein>
<name>A0A0C1Y353_9BURK</name>
<dbReference type="Gene3D" id="2.60.120.10">
    <property type="entry name" value="Jelly Rolls"/>
    <property type="match status" value="1"/>
</dbReference>
<dbReference type="InterPro" id="IPR014710">
    <property type="entry name" value="RmlC-like_jellyroll"/>
</dbReference>
<evidence type="ECO:0000313" key="3">
    <source>
        <dbReference type="Proteomes" id="UP000031572"/>
    </source>
</evidence>
<dbReference type="SUPFAM" id="SSF51182">
    <property type="entry name" value="RmlC-like cupins"/>
    <property type="match status" value="1"/>
</dbReference>
<sequence length="110" mass="11631">MAQAHIKSGEVVNVGPLGNQLAASTTTALLKAEQLEVIRLVLHAGKTLREHRAPGEITVLCIEGSVEFSTPASTTVLNKDDFLHLDAQVPHALKAVTDSSLLVTICLPAK</sequence>
<dbReference type="AlphaFoldDB" id="A0A0C1Y353"/>
<gene>
    <name evidence="2" type="ORF">TSA66_13030</name>
</gene>
<dbReference type="STRING" id="709839.TSA66_13030"/>
<dbReference type="InterPro" id="IPR011051">
    <property type="entry name" value="RmlC_Cupin_sf"/>
</dbReference>
<organism evidence="2 3">
    <name type="scientific">Noviherbaspirillum autotrophicum</name>
    <dbReference type="NCBI Taxonomy" id="709839"/>
    <lineage>
        <taxon>Bacteria</taxon>
        <taxon>Pseudomonadati</taxon>
        <taxon>Pseudomonadota</taxon>
        <taxon>Betaproteobacteria</taxon>
        <taxon>Burkholderiales</taxon>
        <taxon>Oxalobacteraceae</taxon>
        <taxon>Noviherbaspirillum</taxon>
    </lineage>
</organism>
<feature type="domain" description="Cupin type-2" evidence="1">
    <location>
        <begin position="41"/>
        <end position="102"/>
    </location>
</feature>
<evidence type="ECO:0000259" key="1">
    <source>
        <dbReference type="Pfam" id="PF07883"/>
    </source>
</evidence>